<dbReference type="PANTHER" id="PTHR43155:SF2">
    <property type="entry name" value="CYCLIC DI-GMP PHOSPHODIESTERASE PA4108"/>
    <property type="match status" value="1"/>
</dbReference>
<dbReference type="AlphaFoldDB" id="K0AYK6"/>
<dbReference type="CDD" id="cd00077">
    <property type="entry name" value="HDc"/>
    <property type="match status" value="1"/>
</dbReference>
<dbReference type="RefSeq" id="WP_014966623.1">
    <property type="nucleotide sequence ID" value="NC_018664.1"/>
</dbReference>
<feature type="domain" description="HD-GYP" evidence="1">
    <location>
        <begin position="9"/>
        <end position="200"/>
    </location>
</feature>
<evidence type="ECO:0000259" key="1">
    <source>
        <dbReference type="PROSITE" id="PS51832"/>
    </source>
</evidence>
<evidence type="ECO:0000313" key="3">
    <source>
        <dbReference type="Proteomes" id="UP000006094"/>
    </source>
</evidence>
<gene>
    <name evidence="2" type="ordered locus">Curi_c04110</name>
</gene>
<dbReference type="HOGENOM" id="CLU_000445_92_3_9"/>
<dbReference type="STRING" id="1128398.Curi_c04110"/>
<organism evidence="2 3">
    <name type="scientific">Gottschalkia acidurici (strain ATCC 7906 / DSM 604 / BCRC 14475 / CIP 104303 / KCTC 5404 / NCIMB 10678 / 9a)</name>
    <name type="common">Clostridium acidurici</name>
    <dbReference type="NCBI Taxonomy" id="1128398"/>
    <lineage>
        <taxon>Bacteria</taxon>
        <taxon>Bacillati</taxon>
        <taxon>Bacillota</taxon>
        <taxon>Tissierellia</taxon>
        <taxon>Tissierellales</taxon>
        <taxon>Gottschalkiaceae</taxon>
        <taxon>Gottschalkia</taxon>
    </lineage>
</organism>
<dbReference type="InterPro" id="IPR037522">
    <property type="entry name" value="HD_GYP_dom"/>
</dbReference>
<sequence length="200" mass="22653">MEDYGGQCFYKICHDIIECLVGALEAKDSYTCGHSSRVADMSYKLAKHMGIDGKHLEEIHISAHLHDIGKIGVPDMILNKRGKLLPDEWKYIQEHPAIGYNILTRSKDLKSMAKIVLYHHERWDGSGYPWGLKGSDIPLGSRIIAVCDAIDAMTSNRPYRKALSWNECRVEIIKNKGIQFDPTIVESMESLWGELTLEHA</sequence>
<dbReference type="KEGG" id="cad:Curi_c04110"/>
<dbReference type="InterPro" id="IPR003607">
    <property type="entry name" value="HD/PDEase_dom"/>
</dbReference>
<dbReference type="PROSITE" id="PS51832">
    <property type="entry name" value="HD_GYP"/>
    <property type="match status" value="1"/>
</dbReference>
<dbReference type="SMART" id="SM00471">
    <property type="entry name" value="HDc"/>
    <property type="match status" value="1"/>
</dbReference>
<dbReference type="Gene3D" id="1.10.3210.10">
    <property type="entry name" value="Hypothetical protein af1432"/>
    <property type="match status" value="1"/>
</dbReference>
<protein>
    <submittedName>
        <fullName evidence="2">Metal dependent phosphohydrolase</fullName>
    </submittedName>
</protein>
<dbReference type="PANTHER" id="PTHR43155">
    <property type="entry name" value="CYCLIC DI-GMP PHOSPHODIESTERASE PA4108-RELATED"/>
    <property type="match status" value="1"/>
</dbReference>
<dbReference type="Pfam" id="PF13487">
    <property type="entry name" value="HD_5"/>
    <property type="match status" value="1"/>
</dbReference>
<dbReference type="OrthoDB" id="9804747at2"/>
<proteinExistence type="predicted"/>
<dbReference type="Proteomes" id="UP000006094">
    <property type="component" value="Chromosome"/>
</dbReference>
<evidence type="ECO:0000313" key="2">
    <source>
        <dbReference type="EMBL" id="AFS77486.1"/>
    </source>
</evidence>
<keyword evidence="3" id="KW-1185">Reference proteome</keyword>
<dbReference type="EMBL" id="CP003326">
    <property type="protein sequence ID" value="AFS77486.1"/>
    <property type="molecule type" value="Genomic_DNA"/>
</dbReference>
<reference evidence="2 3" key="1">
    <citation type="journal article" date="2012" name="PLoS ONE">
        <title>The purine-utilizing bacterium Clostridium acidurici 9a: a genome-guided metabolic reconsideration.</title>
        <authorList>
            <person name="Hartwich K."/>
            <person name="Poehlein A."/>
            <person name="Daniel R."/>
        </authorList>
    </citation>
    <scope>NUCLEOTIDE SEQUENCE [LARGE SCALE GENOMIC DNA]</scope>
    <source>
        <strain evidence="3">ATCC 7906 / DSM 604 / BCRC 14475 / CIP 104303 / KCTC 5404 / NCIMB 10678 / 9a</strain>
    </source>
</reference>
<dbReference type="SUPFAM" id="SSF109604">
    <property type="entry name" value="HD-domain/PDEase-like"/>
    <property type="match status" value="1"/>
</dbReference>
<accession>K0AYK6</accession>
<dbReference type="eggNOG" id="COG3437">
    <property type="taxonomic scope" value="Bacteria"/>
</dbReference>
<name>K0AYK6_GOTA9</name>